<organism evidence="5 6">
    <name type="scientific">Fusibacter ferrireducens</name>
    <dbReference type="NCBI Taxonomy" id="2785058"/>
    <lineage>
        <taxon>Bacteria</taxon>
        <taxon>Bacillati</taxon>
        <taxon>Bacillota</taxon>
        <taxon>Clostridia</taxon>
        <taxon>Eubacteriales</taxon>
        <taxon>Eubacteriales Family XII. Incertae Sedis</taxon>
        <taxon>Fusibacter</taxon>
    </lineage>
</organism>
<dbReference type="Pfam" id="PF00248">
    <property type="entry name" value="Aldo_ket_red"/>
    <property type="match status" value="1"/>
</dbReference>
<feature type="domain" description="4Fe-4S ferredoxin-type" evidence="4">
    <location>
        <begin position="339"/>
        <end position="368"/>
    </location>
</feature>
<dbReference type="CDD" id="cd19096">
    <property type="entry name" value="AKR_Fe-S_oxidoreductase"/>
    <property type="match status" value="1"/>
</dbReference>
<dbReference type="Proteomes" id="UP000614200">
    <property type="component" value="Unassembled WGS sequence"/>
</dbReference>
<dbReference type="PROSITE" id="PS00198">
    <property type="entry name" value="4FE4S_FER_1"/>
    <property type="match status" value="1"/>
</dbReference>
<dbReference type="SUPFAM" id="SSF51430">
    <property type="entry name" value="NAD(P)-linked oxidoreductase"/>
    <property type="match status" value="1"/>
</dbReference>
<keyword evidence="2" id="KW-0408">Iron</keyword>
<dbReference type="InterPro" id="IPR036812">
    <property type="entry name" value="NAD(P)_OxRdtase_dom_sf"/>
</dbReference>
<sequence length="377" mass="43008">MKFREIGRTNIKASVLGLGCMRLPIVDGNSEQIDEQSAIELIRYAIDHDVNYIDTAYPYHGGNSERIVGKALKDGYREKVTLITKAPSWLMEQPSDFEKYLDEQLEKLQVDALDIYLLHALDKKRWETYKKIDIFNEIDKMKAKGKIKHIGFSFHDDYEAFEEIIKAYNWDVCMIQFNYMDINEQSGLRGVKLAEALGVPMIVMEPLKGGMLATPSDDIIELWNQSSRKWSPVEWSLRYIANFENVKVVLSGMSNLEQLKENLEIADRLEANTLTEEDQAMIAKVREAYNKKVQIPCTDCKYCMPCPQGVEIPRVFALYNRGNMFNNFEGVNSSYQSMLKPEAKASNCVACGACEPKCPQQIPIIESLKVASAYFGN</sequence>
<dbReference type="Gene3D" id="3.20.20.100">
    <property type="entry name" value="NADP-dependent oxidoreductase domain"/>
    <property type="match status" value="1"/>
</dbReference>
<dbReference type="PROSITE" id="PS51379">
    <property type="entry name" value="4FE4S_FER_2"/>
    <property type="match status" value="1"/>
</dbReference>
<dbReference type="Pfam" id="PF13187">
    <property type="entry name" value="Fer4_9"/>
    <property type="match status" value="1"/>
</dbReference>
<evidence type="ECO:0000313" key="5">
    <source>
        <dbReference type="EMBL" id="MBF4695659.1"/>
    </source>
</evidence>
<gene>
    <name evidence="5" type="ORF">ISU02_21400</name>
</gene>
<dbReference type="EMBL" id="JADKNH010000018">
    <property type="protein sequence ID" value="MBF4695659.1"/>
    <property type="molecule type" value="Genomic_DNA"/>
</dbReference>
<dbReference type="InterPro" id="IPR017896">
    <property type="entry name" value="4Fe4S_Fe-S-bd"/>
</dbReference>
<keyword evidence="3" id="KW-0411">Iron-sulfur</keyword>
<keyword evidence="1" id="KW-0479">Metal-binding</keyword>
<protein>
    <submittedName>
        <fullName evidence="5">Aldo/keto reductase</fullName>
    </submittedName>
</protein>
<reference evidence="5 6" key="1">
    <citation type="submission" date="2020-11" db="EMBL/GenBank/DDBJ databases">
        <title>Fusibacter basophilias sp. nov.</title>
        <authorList>
            <person name="Qiu D."/>
        </authorList>
    </citation>
    <scope>NUCLEOTIDE SEQUENCE [LARGE SCALE GENOMIC DNA]</scope>
    <source>
        <strain evidence="5 6">Q10-2</strain>
    </source>
</reference>
<dbReference type="InterPro" id="IPR053135">
    <property type="entry name" value="AKR2_Oxidoreductase"/>
</dbReference>
<evidence type="ECO:0000259" key="4">
    <source>
        <dbReference type="PROSITE" id="PS51379"/>
    </source>
</evidence>
<dbReference type="SUPFAM" id="SSF46548">
    <property type="entry name" value="alpha-helical ferredoxin"/>
    <property type="match status" value="1"/>
</dbReference>
<keyword evidence="6" id="KW-1185">Reference proteome</keyword>
<evidence type="ECO:0000313" key="6">
    <source>
        <dbReference type="Proteomes" id="UP000614200"/>
    </source>
</evidence>
<evidence type="ECO:0000256" key="1">
    <source>
        <dbReference type="ARBA" id="ARBA00022723"/>
    </source>
</evidence>
<dbReference type="InterPro" id="IPR017900">
    <property type="entry name" value="4Fe4S_Fe_S_CS"/>
</dbReference>
<comment type="caution">
    <text evidence="5">The sequence shown here is derived from an EMBL/GenBank/DDBJ whole genome shotgun (WGS) entry which is preliminary data.</text>
</comment>
<evidence type="ECO:0000256" key="2">
    <source>
        <dbReference type="ARBA" id="ARBA00023004"/>
    </source>
</evidence>
<dbReference type="PANTHER" id="PTHR43312">
    <property type="entry name" value="D-THREO-ALDOSE 1-DEHYDROGENASE"/>
    <property type="match status" value="1"/>
</dbReference>
<dbReference type="PANTHER" id="PTHR43312:SF2">
    <property type="entry name" value="OXIDOREDUCTASE"/>
    <property type="match status" value="1"/>
</dbReference>
<accession>A0ABS0A1A7</accession>
<evidence type="ECO:0000256" key="3">
    <source>
        <dbReference type="ARBA" id="ARBA00023014"/>
    </source>
</evidence>
<dbReference type="RefSeq" id="WP_194703894.1">
    <property type="nucleotide sequence ID" value="NZ_JADKNH010000018.1"/>
</dbReference>
<proteinExistence type="predicted"/>
<name>A0ABS0A1A7_9FIRM</name>
<dbReference type="InterPro" id="IPR023210">
    <property type="entry name" value="NADP_OxRdtase_dom"/>
</dbReference>